<evidence type="ECO:0000313" key="2">
    <source>
        <dbReference type="Proteomes" id="UP001497522"/>
    </source>
</evidence>
<keyword evidence="2" id="KW-1185">Reference proteome</keyword>
<organism evidence="1 2">
    <name type="scientific">Sphagnum jensenii</name>
    <dbReference type="NCBI Taxonomy" id="128206"/>
    <lineage>
        <taxon>Eukaryota</taxon>
        <taxon>Viridiplantae</taxon>
        <taxon>Streptophyta</taxon>
        <taxon>Embryophyta</taxon>
        <taxon>Bryophyta</taxon>
        <taxon>Sphagnophytina</taxon>
        <taxon>Sphagnopsida</taxon>
        <taxon>Sphagnales</taxon>
        <taxon>Sphagnaceae</taxon>
        <taxon>Sphagnum</taxon>
    </lineage>
</organism>
<protein>
    <submittedName>
        <fullName evidence="1">Uncharacterized protein</fullName>
    </submittedName>
</protein>
<gene>
    <name evidence="1" type="ORF">CSSPJE1EN2_LOCUS23368</name>
</gene>
<sequence>MDDLLGICDDGCLDETEGILQRIWSKTRRRMPCEAAAVGLWSGGTLLADCSRFIAMELTAKTNLQNKAREIRIECCLDETKDLAEDLVQEELCELDTM</sequence>
<reference evidence="1" key="1">
    <citation type="submission" date="2024-03" db="EMBL/GenBank/DDBJ databases">
        <authorList>
            <consortium name="ELIXIR-Norway"/>
            <consortium name="Elixir Norway"/>
        </authorList>
    </citation>
    <scope>NUCLEOTIDE SEQUENCE</scope>
</reference>
<name>A0ABP1BZY0_9BRYO</name>
<accession>A0ABP1BZY0</accession>
<evidence type="ECO:0000313" key="1">
    <source>
        <dbReference type="EMBL" id="CAK9882012.1"/>
    </source>
</evidence>
<proteinExistence type="predicted"/>
<dbReference type="EMBL" id="OZ023709">
    <property type="protein sequence ID" value="CAK9882012.1"/>
    <property type="molecule type" value="Genomic_DNA"/>
</dbReference>
<dbReference type="Proteomes" id="UP001497522">
    <property type="component" value="Chromosome 8"/>
</dbReference>